<sequence length="548" mass="65246">MKEVVERLVNKINSDFNNFEEVFISIGHPNIKAYVKYIKNTEEITKQLLKQIKQYQKKTSAIPKWIKIEVVTNKKVITFNDLEKKLIDTRRNYVDFGFSLDDQWELSFLPDEINANAFVRPSKQDKNILEIAENNVTHYLKKFKKLNKKFKVANYKNKNVIVFRTKGYFIEEGQFIELNENKEMQGIRKVDNLNIEIDKLIKTSSQYLQNEILPNGKYRYGRFPHFDREINYYNVLRHSSSTYSLIESLVYLNKDIAIATKPLNYIIDHCYYEKNNEGYIFDDTNSINEIKLGQNAAFVFAICEYLKTNPNDDKYLEYAQKVAQGILAMINKNNMETIHVLNYPDLSIKEHFRVVYYDGEAALALLRLYQIDNNPQWLETVEILFEKFINEKYWKYHDHWLGYCTNELVKIIPKEKYFKFGLENIAHYLDYIYHRETAFPTFLELLMATYHLVEKAKKNGCESLVNDILDEEKFMNTIHKRADYQRTGYFYPEIAMYFKNPKSVLGSFFIKHHGYRVRIDDIEHYLSGYIQYQKVFKSGTNKVLHIEL</sequence>
<name>A0A9X0PHJ6_9STAP</name>
<dbReference type="GO" id="GO:0005975">
    <property type="term" value="P:carbohydrate metabolic process"/>
    <property type="evidence" value="ECO:0007669"/>
    <property type="project" value="InterPro"/>
</dbReference>
<organism evidence="1 2">
    <name type="scientific">Staphylococcus coagulans</name>
    <dbReference type="NCBI Taxonomy" id="74706"/>
    <lineage>
        <taxon>Bacteria</taxon>
        <taxon>Bacillati</taxon>
        <taxon>Bacillota</taxon>
        <taxon>Bacilli</taxon>
        <taxon>Bacillales</taxon>
        <taxon>Staphylococcaceae</taxon>
        <taxon>Staphylococcus</taxon>
    </lineage>
</organism>
<dbReference type="InterPro" id="IPR008928">
    <property type="entry name" value="6-hairpin_glycosidase_sf"/>
</dbReference>
<gene>
    <name evidence="1" type="ORF">HR081_10435</name>
</gene>
<evidence type="ECO:0000313" key="2">
    <source>
        <dbReference type="Proteomes" id="UP000524893"/>
    </source>
</evidence>
<proteinExistence type="predicted"/>
<comment type="caution">
    <text evidence="1">The sequence shown here is derived from an EMBL/GenBank/DDBJ whole genome shotgun (WGS) entry which is preliminary data.</text>
</comment>
<reference evidence="1 2" key="1">
    <citation type="journal article" date="2020" name="Access Microbiol">
        <title>Isolation and genome sequencing of Staphylococcus schleiferi subspecies coagulans from Antarctic seals.</title>
        <authorList>
            <person name="Foster G."/>
            <person name="Robb A."/>
            <person name="Paterson G.K."/>
        </authorList>
    </citation>
    <scope>NUCLEOTIDE SEQUENCE [LARGE SCALE GENOMIC DNA]</scope>
    <source>
        <strain evidence="1 2">M615/02/4</strain>
    </source>
</reference>
<accession>A0A9X0PHJ6</accession>
<dbReference type="EMBL" id="JABTCN010000042">
    <property type="protein sequence ID" value="MBA8777289.1"/>
    <property type="molecule type" value="Genomic_DNA"/>
</dbReference>
<dbReference type="Proteomes" id="UP000524893">
    <property type="component" value="Unassembled WGS sequence"/>
</dbReference>
<dbReference type="RefSeq" id="WP_182281139.1">
    <property type="nucleotide sequence ID" value="NZ_JABTCN010000042.1"/>
</dbReference>
<protein>
    <submittedName>
        <fullName evidence="1">Poly(Glycerol-phosphate) alpha-glucosyltransferase</fullName>
    </submittedName>
</protein>
<dbReference type="AlphaFoldDB" id="A0A9X0PHJ6"/>
<evidence type="ECO:0000313" key="1">
    <source>
        <dbReference type="EMBL" id="MBA8777289.1"/>
    </source>
</evidence>
<dbReference type="SUPFAM" id="SSF48208">
    <property type="entry name" value="Six-hairpin glycosidases"/>
    <property type="match status" value="1"/>
</dbReference>